<evidence type="ECO:0000256" key="1">
    <source>
        <dbReference type="SAM" id="MobiDB-lite"/>
    </source>
</evidence>
<dbReference type="AlphaFoldDB" id="A0A4U5NC47"/>
<dbReference type="EMBL" id="AZBU02000004">
    <property type="protein sequence ID" value="TKR80102.1"/>
    <property type="molecule type" value="Genomic_DNA"/>
</dbReference>
<feature type="compositionally biased region" description="Polar residues" evidence="1">
    <location>
        <begin position="1"/>
        <end position="10"/>
    </location>
</feature>
<dbReference type="Proteomes" id="UP000298663">
    <property type="component" value="Unassembled WGS sequence"/>
</dbReference>
<reference evidence="2 3" key="1">
    <citation type="journal article" date="2015" name="Genome Biol.">
        <title>Comparative genomics of Steinernema reveals deeply conserved gene regulatory networks.</title>
        <authorList>
            <person name="Dillman A.R."/>
            <person name="Macchietto M."/>
            <person name="Porter C.F."/>
            <person name="Rogers A."/>
            <person name="Williams B."/>
            <person name="Antoshechkin I."/>
            <person name="Lee M.M."/>
            <person name="Goodwin Z."/>
            <person name="Lu X."/>
            <person name="Lewis E.E."/>
            <person name="Goodrich-Blair H."/>
            <person name="Stock S.P."/>
            <person name="Adams B.J."/>
            <person name="Sternberg P.W."/>
            <person name="Mortazavi A."/>
        </authorList>
    </citation>
    <scope>NUCLEOTIDE SEQUENCE [LARGE SCALE GENOMIC DNA]</scope>
    <source>
        <strain evidence="2 3">ALL</strain>
    </source>
</reference>
<sequence>MLVISASSVAQFFPGESRNPPGSNKQAPRGARESTSCGNNDRDHAAVVGRPISPSKDSANRIGTAIRRAE</sequence>
<keyword evidence="3" id="KW-1185">Reference proteome</keyword>
<evidence type="ECO:0000313" key="3">
    <source>
        <dbReference type="Proteomes" id="UP000298663"/>
    </source>
</evidence>
<reference evidence="2 3" key="2">
    <citation type="journal article" date="2019" name="G3 (Bethesda)">
        <title>Hybrid Assembly of the Genome of the Entomopathogenic Nematode Steinernema carpocapsae Identifies the X-Chromosome.</title>
        <authorList>
            <person name="Serra L."/>
            <person name="Macchietto M."/>
            <person name="Macias-Munoz A."/>
            <person name="McGill C.J."/>
            <person name="Rodriguez I.M."/>
            <person name="Rodriguez B."/>
            <person name="Murad R."/>
            <person name="Mortazavi A."/>
        </authorList>
    </citation>
    <scope>NUCLEOTIDE SEQUENCE [LARGE SCALE GENOMIC DNA]</scope>
    <source>
        <strain evidence="2 3">ALL</strain>
    </source>
</reference>
<organism evidence="2 3">
    <name type="scientific">Steinernema carpocapsae</name>
    <name type="common">Entomopathogenic nematode</name>
    <dbReference type="NCBI Taxonomy" id="34508"/>
    <lineage>
        <taxon>Eukaryota</taxon>
        <taxon>Metazoa</taxon>
        <taxon>Ecdysozoa</taxon>
        <taxon>Nematoda</taxon>
        <taxon>Chromadorea</taxon>
        <taxon>Rhabditida</taxon>
        <taxon>Tylenchina</taxon>
        <taxon>Panagrolaimomorpha</taxon>
        <taxon>Strongyloidoidea</taxon>
        <taxon>Steinernematidae</taxon>
        <taxon>Steinernema</taxon>
    </lineage>
</organism>
<comment type="caution">
    <text evidence="2">The sequence shown here is derived from an EMBL/GenBank/DDBJ whole genome shotgun (WGS) entry which is preliminary data.</text>
</comment>
<protein>
    <submittedName>
        <fullName evidence="2">Uncharacterized protein</fullName>
    </submittedName>
</protein>
<gene>
    <name evidence="2" type="ORF">L596_014231</name>
</gene>
<evidence type="ECO:0000313" key="2">
    <source>
        <dbReference type="EMBL" id="TKR80102.1"/>
    </source>
</evidence>
<name>A0A4U5NC47_STECR</name>
<feature type="region of interest" description="Disordered" evidence="1">
    <location>
        <begin position="1"/>
        <end position="70"/>
    </location>
</feature>
<proteinExistence type="predicted"/>
<accession>A0A4U5NC47</accession>